<dbReference type="Pfam" id="PF07484">
    <property type="entry name" value="Collar"/>
    <property type="match status" value="1"/>
</dbReference>
<evidence type="ECO:0000313" key="3">
    <source>
        <dbReference type="Proteomes" id="UP000007463"/>
    </source>
</evidence>
<keyword evidence="3" id="KW-1185">Reference proteome</keyword>
<dbReference type="RefSeq" id="WP_013684867.1">
    <property type="nucleotide sequence ID" value="NC_015321.1"/>
</dbReference>
<accession>F2IAF8</accession>
<sequence length="184" mass="18856">MSTEPFIGEVKLFGFNFAPKGYATCQGQVLSIAQNTALFSLLGTTYGGNGQTTFALPDLQGRAPIGQGQGPGLPQYSMGQVGGTTSTTILSSNMPAHVHTLNSARLQIKASTSNAGELTPDGTFPATTSTNAYADAPTANTFTGGGVITGTTDIAGGSQPISILNPYLAMNYSIALQGIFPSRN</sequence>
<gene>
    <name evidence="2" type="ordered locus">Fluta_0083</name>
</gene>
<dbReference type="KEGG" id="fte:Fluta_0083"/>
<dbReference type="Proteomes" id="UP000007463">
    <property type="component" value="Chromosome"/>
</dbReference>
<protein>
    <submittedName>
        <fullName evidence="2">Tail Collar domain protein</fullName>
    </submittedName>
</protein>
<reference evidence="2 3" key="1">
    <citation type="journal article" date="2011" name="Stand. Genomic Sci.">
        <title>Complete genome sequence of the gliding freshwater bacterium Fluviicola taffensis type strain (RW262).</title>
        <authorList>
            <person name="Woyke T."/>
            <person name="Chertkov O."/>
            <person name="Lapidus A."/>
            <person name="Nolan M."/>
            <person name="Lucas S."/>
            <person name="Del Rio T.G."/>
            <person name="Tice H."/>
            <person name="Cheng J.F."/>
            <person name="Tapia R."/>
            <person name="Han C."/>
            <person name="Goodwin L."/>
            <person name="Pitluck S."/>
            <person name="Liolios K."/>
            <person name="Pagani I."/>
            <person name="Ivanova N."/>
            <person name="Huntemann M."/>
            <person name="Mavromatis K."/>
            <person name="Mikhailova N."/>
            <person name="Pati A."/>
            <person name="Chen A."/>
            <person name="Palaniappan K."/>
            <person name="Land M."/>
            <person name="Hauser L."/>
            <person name="Brambilla E.M."/>
            <person name="Rohde M."/>
            <person name="Mwirichia R."/>
            <person name="Sikorski J."/>
            <person name="Tindall B.J."/>
            <person name="Goker M."/>
            <person name="Bristow J."/>
            <person name="Eisen J.A."/>
            <person name="Markowitz V."/>
            <person name="Hugenholtz P."/>
            <person name="Klenk H.P."/>
            <person name="Kyrpides N.C."/>
        </authorList>
    </citation>
    <scope>NUCLEOTIDE SEQUENCE [LARGE SCALE GENOMIC DNA]</scope>
    <source>
        <strain evidence="3">DSM 16823 / RW262 / RW262</strain>
    </source>
</reference>
<reference evidence="3" key="2">
    <citation type="submission" date="2011-02" db="EMBL/GenBank/DDBJ databases">
        <title>The complete genome of Fluviicola taffensis DSM 16823.</title>
        <authorList>
            <consortium name="US DOE Joint Genome Institute (JGI-PGF)"/>
            <person name="Lucas S."/>
            <person name="Copeland A."/>
            <person name="Lapidus A."/>
            <person name="Bruce D."/>
            <person name="Goodwin L."/>
            <person name="Pitluck S."/>
            <person name="Kyrpides N."/>
            <person name="Mavromatis K."/>
            <person name="Ivanova N."/>
            <person name="Mikhailova N."/>
            <person name="Pagani I."/>
            <person name="Chertkov O."/>
            <person name="Detter J.C."/>
            <person name="Han C."/>
            <person name="Tapia R."/>
            <person name="Land M."/>
            <person name="Hauser L."/>
            <person name="Markowitz V."/>
            <person name="Cheng J.-F."/>
            <person name="Hugenholtz P."/>
            <person name="Woyke T."/>
            <person name="Wu D."/>
            <person name="Tindall B."/>
            <person name="Pomrenke H.G."/>
            <person name="Brambilla E."/>
            <person name="Klenk H.-P."/>
            <person name="Eisen J.A."/>
        </authorList>
    </citation>
    <scope>NUCLEOTIDE SEQUENCE [LARGE SCALE GENOMIC DNA]</scope>
    <source>
        <strain evidence="3">DSM 16823 / RW262 / RW262</strain>
    </source>
</reference>
<dbReference type="Gene3D" id="3.90.1340.10">
    <property type="entry name" value="Phage tail collar domain"/>
    <property type="match status" value="1"/>
</dbReference>
<dbReference type="InterPro" id="IPR037053">
    <property type="entry name" value="Phage_tail_collar_dom_sf"/>
</dbReference>
<dbReference type="SUPFAM" id="SSF88874">
    <property type="entry name" value="Receptor-binding domain of short tail fibre protein gp12"/>
    <property type="match status" value="1"/>
</dbReference>
<dbReference type="EMBL" id="CP002542">
    <property type="protein sequence ID" value="AEA42093.1"/>
    <property type="molecule type" value="Genomic_DNA"/>
</dbReference>
<dbReference type="eggNOG" id="COG4675">
    <property type="taxonomic scope" value="Bacteria"/>
</dbReference>
<name>F2IAF8_FLUTR</name>
<dbReference type="STRING" id="755732.Fluta_0083"/>
<evidence type="ECO:0000313" key="2">
    <source>
        <dbReference type="EMBL" id="AEA42093.1"/>
    </source>
</evidence>
<dbReference type="HOGENOM" id="CLU_087872_1_1_10"/>
<dbReference type="OrthoDB" id="9810174at2"/>
<dbReference type="InterPro" id="IPR011083">
    <property type="entry name" value="Phage_tail_collar_dom"/>
</dbReference>
<organism evidence="2 3">
    <name type="scientific">Fluviicola taffensis (strain DSM 16823 / NCIMB 13979 / RW262)</name>
    <dbReference type="NCBI Taxonomy" id="755732"/>
    <lineage>
        <taxon>Bacteria</taxon>
        <taxon>Pseudomonadati</taxon>
        <taxon>Bacteroidota</taxon>
        <taxon>Flavobacteriia</taxon>
        <taxon>Flavobacteriales</taxon>
        <taxon>Crocinitomicaceae</taxon>
        <taxon>Fluviicola</taxon>
    </lineage>
</organism>
<feature type="domain" description="Phage tail collar" evidence="1">
    <location>
        <begin position="8"/>
        <end position="64"/>
    </location>
</feature>
<evidence type="ECO:0000259" key="1">
    <source>
        <dbReference type="Pfam" id="PF07484"/>
    </source>
</evidence>
<proteinExistence type="predicted"/>
<dbReference type="AlphaFoldDB" id="F2IAF8"/>